<dbReference type="SUPFAM" id="SSF52954">
    <property type="entry name" value="Class II aaRS ABD-related"/>
    <property type="match status" value="1"/>
</dbReference>
<dbReference type="OrthoDB" id="10044938at2759"/>
<keyword evidence="5" id="KW-0675">Receptor</keyword>
<dbReference type="GO" id="GO:0003723">
    <property type="term" value="F:RNA binding"/>
    <property type="evidence" value="ECO:0007669"/>
    <property type="project" value="UniProtKB-UniRule"/>
</dbReference>
<proteinExistence type="predicted"/>
<dbReference type="STRING" id="6689.A0A3R7MKB5"/>
<feature type="compositionally biased region" description="Polar residues" evidence="3">
    <location>
        <begin position="519"/>
        <end position="555"/>
    </location>
</feature>
<feature type="region of interest" description="Disordered" evidence="3">
    <location>
        <begin position="112"/>
        <end position="162"/>
    </location>
</feature>
<dbReference type="InterPro" id="IPR036621">
    <property type="entry name" value="Anticodon-bd_dom_sf"/>
</dbReference>
<accession>A0A3R7MKB5</accession>
<feature type="compositionally biased region" description="Basic and acidic residues" evidence="3">
    <location>
        <begin position="148"/>
        <end position="162"/>
    </location>
</feature>
<dbReference type="PANTHER" id="PTHR23295">
    <property type="entry name" value="NUCLEAR RECEPTOR COACTIVATOR 5-RELATED"/>
    <property type="match status" value="1"/>
</dbReference>
<dbReference type="SUPFAM" id="SSF54928">
    <property type="entry name" value="RNA-binding domain, RBD"/>
    <property type="match status" value="1"/>
</dbReference>
<dbReference type="Gene3D" id="3.30.70.330">
    <property type="match status" value="1"/>
</dbReference>
<feature type="compositionally biased region" description="Basic and acidic residues" evidence="3">
    <location>
        <begin position="116"/>
        <end position="132"/>
    </location>
</feature>
<evidence type="ECO:0000256" key="3">
    <source>
        <dbReference type="SAM" id="MobiDB-lite"/>
    </source>
</evidence>
<dbReference type="Pfam" id="PF00076">
    <property type="entry name" value="RRM_1"/>
    <property type="match status" value="1"/>
</dbReference>
<keyword evidence="6" id="KW-1185">Reference proteome</keyword>
<dbReference type="AlphaFoldDB" id="A0A3R7MKB5"/>
<sequence>MSRGRDRDRRRSHSRSRSRSRSRNRESSPNRRGVSEVTSDPKTVNARIFVGSINAFITRDMLQEYFSQYGRVLGVSITRNKFGFVQFEKEEEAAACLKAGNITYINRNRVGGKRGRFSENRERSPPPDRGDDYYGDYYGRGRGNGNVNRDRERDRDRAGRGHYDDIYDDYYRDYYQRYEDAYPGPGPAPEIDGRTSRSYTSNYTEPLDPLDPNRPNDVEIVVPNKMQRDYAESIEQQLKAVNLLVDLLYPPPDIPATQVLRDLSQCNCLYAIFITGENESHRSLTLNILHGTPQEHRNMPVDDALRLIEQNFGEYVKKARQRNIREVVPRDIRILICDLLDSRPLSMGDLDKLIKYLKERQSILVDDQIEQKRETAAGASASRPMAVTYPGYNYGSNSVVGSGTPVSQSTTAAATASAATAGTAYPAYGGMAGVYGAYGLAPQVPATPVAPPMITHGAVGSTGNKQSELQERILNLMKGTTAGAVPTGVPPPSGVPPPTGVPPPSGVPAPSMVPPAWSTGVSTHTNKVSTTGIKPTQSAPPGQSTLFAAYNPWNQ</sequence>
<feature type="compositionally biased region" description="Pro residues" evidence="3">
    <location>
        <begin position="488"/>
        <end position="513"/>
    </location>
</feature>
<dbReference type="PROSITE" id="PS50102">
    <property type="entry name" value="RRM"/>
    <property type="match status" value="1"/>
</dbReference>
<gene>
    <name evidence="5" type="ORF">C7M84_002296</name>
</gene>
<dbReference type="InterPro" id="IPR035979">
    <property type="entry name" value="RBD_domain_sf"/>
</dbReference>
<protein>
    <submittedName>
        <fullName evidence="5">Putative nuclear receptor coactivator 5-like</fullName>
    </submittedName>
</protein>
<dbReference type="InterPro" id="IPR000504">
    <property type="entry name" value="RRM_dom"/>
</dbReference>
<dbReference type="SMART" id="SM00360">
    <property type="entry name" value="RRM"/>
    <property type="match status" value="1"/>
</dbReference>
<evidence type="ECO:0000256" key="2">
    <source>
        <dbReference type="PROSITE-ProRule" id="PRU00176"/>
    </source>
</evidence>
<name>A0A3R7MKB5_PENVA</name>
<dbReference type="PANTHER" id="PTHR23295:SF6">
    <property type="entry name" value="NEOSIN, ISOFORM A"/>
    <property type="match status" value="1"/>
</dbReference>
<dbReference type="Proteomes" id="UP000283509">
    <property type="component" value="Unassembled WGS sequence"/>
</dbReference>
<dbReference type="EMBL" id="QCYY01001306">
    <property type="protein sequence ID" value="ROT78988.1"/>
    <property type="molecule type" value="Genomic_DNA"/>
</dbReference>
<evidence type="ECO:0000259" key="4">
    <source>
        <dbReference type="PROSITE" id="PS50102"/>
    </source>
</evidence>
<feature type="region of interest" description="Disordered" evidence="3">
    <location>
        <begin position="178"/>
        <end position="215"/>
    </location>
</feature>
<evidence type="ECO:0000313" key="5">
    <source>
        <dbReference type="EMBL" id="ROT78988.1"/>
    </source>
</evidence>
<evidence type="ECO:0000256" key="1">
    <source>
        <dbReference type="ARBA" id="ARBA00022884"/>
    </source>
</evidence>
<feature type="compositionally biased region" description="Basic residues" evidence="3">
    <location>
        <begin position="10"/>
        <end position="22"/>
    </location>
</feature>
<evidence type="ECO:0000313" key="6">
    <source>
        <dbReference type="Proteomes" id="UP000283509"/>
    </source>
</evidence>
<feature type="region of interest" description="Disordered" evidence="3">
    <location>
        <begin position="1"/>
        <end position="39"/>
    </location>
</feature>
<feature type="domain" description="RRM" evidence="4">
    <location>
        <begin position="46"/>
        <end position="122"/>
    </location>
</feature>
<feature type="region of interest" description="Disordered" evidence="3">
    <location>
        <begin position="481"/>
        <end position="555"/>
    </location>
</feature>
<dbReference type="InterPro" id="IPR012677">
    <property type="entry name" value="Nucleotide-bd_a/b_plait_sf"/>
</dbReference>
<reference evidence="5 6" key="2">
    <citation type="submission" date="2019-01" db="EMBL/GenBank/DDBJ databases">
        <title>The decoding of complex shrimp genome reveals the adaptation for benthos swimmer, frequently molting mechanism and breeding impact on genome.</title>
        <authorList>
            <person name="Sun Y."/>
            <person name="Gao Y."/>
            <person name="Yu Y."/>
        </authorList>
    </citation>
    <scope>NUCLEOTIDE SEQUENCE [LARGE SCALE GENOMIC DNA]</scope>
    <source>
        <tissue evidence="5">Muscle</tissue>
    </source>
</reference>
<keyword evidence="1 2" id="KW-0694">RNA-binding</keyword>
<dbReference type="Gene3D" id="3.40.50.800">
    <property type="entry name" value="Anticodon-binding domain"/>
    <property type="match status" value="1"/>
</dbReference>
<organism evidence="5 6">
    <name type="scientific">Penaeus vannamei</name>
    <name type="common">Whiteleg shrimp</name>
    <name type="synonym">Litopenaeus vannamei</name>
    <dbReference type="NCBI Taxonomy" id="6689"/>
    <lineage>
        <taxon>Eukaryota</taxon>
        <taxon>Metazoa</taxon>
        <taxon>Ecdysozoa</taxon>
        <taxon>Arthropoda</taxon>
        <taxon>Crustacea</taxon>
        <taxon>Multicrustacea</taxon>
        <taxon>Malacostraca</taxon>
        <taxon>Eumalacostraca</taxon>
        <taxon>Eucarida</taxon>
        <taxon>Decapoda</taxon>
        <taxon>Dendrobranchiata</taxon>
        <taxon>Penaeoidea</taxon>
        <taxon>Penaeidae</taxon>
        <taxon>Penaeus</taxon>
    </lineage>
</organism>
<dbReference type="InterPro" id="IPR052600">
    <property type="entry name" value="Nuc_rcpt_coact/corep"/>
</dbReference>
<comment type="caution">
    <text evidence="5">The sequence shown here is derived from an EMBL/GenBank/DDBJ whole genome shotgun (WGS) entry which is preliminary data.</text>
</comment>
<reference evidence="5 6" key="1">
    <citation type="submission" date="2018-04" db="EMBL/GenBank/DDBJ databases">
        <authorList>
            <person name="Zhang X."/>
            <person name="Yuan J."/>
            <person name="Li F."/>
            <person name="Xiang J."/>
        </authorList>
    </citation>
    <scope>NUCLEOTIDE SEQUENCE [LARGE SCALE GENOMIC DNA]</scope>
    <source>
        <tissue evidence="5">Muscle</tissue>
    </source>
</reference>